<feature type="compositionally biased region" description="Pro residues" evidence="2">
    <location>
        <begin position="228"/>
        <end position="260"/>
    </location>
</feature>
<feature type="compositionally biased region" description="Low complexity" evidence="2">
    <location>
        <begin position="857"/>
        <end position="866"/>
    </location>
</feature>
<sequence length="866" mass="93438">MRFLREIDELGAQKRYAEAEQKMKEREENKIRRMELKKKQLQLQHSQSARSLAKTIENESVQATLLAEEAHKFELVQQRKEIEQLAARQKEDEEKFEARFAEYRVKKPVILSPQTRDCIQIEAKLRRLRQFREAAAMGQSMEQGMLNDRQQHELALEHEYQQQREALRALHAQQREVLASTHADRLRLIESSVTRDLGRSVPTGPPPAHRPPTARPPPTAHRPSPIAHRPPPTAHRPPPTAHRPASSPPPSLSFPAAPPHGPHALLASSSYIAGRVELSHYVARVHNISKCSEELRVAMRPAVSPPRAPTPSSTPRSLSRAASPQLLGSSPPSYASSRTPPPADLGAAANPAASHSPRPPSFPRTTPTPRPSPSSRTAGTPRSSPPTPPSARSAAALRGSTTPTPIPADTVSGASPAQPRLGRQTPPESPPLTPTSADRQPHSPEEPIPRHTPRVYPSPRPTTATTAPAAIRSPRRQEEQMALLLMQQQELARLQAAQLQRISQLQRQVALRASQPPPPQPQPQPQPAPFASPPPLRRAASAPRSSARGLLPAASPSLSAIAPSPDAPARPAAGPMALAMGGDDDGVPLQGLVLPQAGSVPILLRVPANMRVVALPPGTPLPPGSAPGSTSPAQATWRTLTAAQAAAMLGGSMTLARPDLAQLTDRDAVASSPLFATPHPPPHRKRRTRRASPGHRARHSSAGPSLRPHNQRPLRVAIDRARSPRAAPSRPYTAGIPFPFQSATHPGLVYPAALSPLRGPGGQAYYLMRTAGSPHSPSGSPMMMGARSGGAALEPLSTAPILVAPATLPATLPPRQPILPPLPQFQPQQQPQMPYTEPEVEYQREEDRDQDQDQDADPQAQTFPLR</sequence>
<feature type="compositionally biased region" description="Low complexity" evidence="2">
    <location>
        <begin position="825"/>
        <end position="834"/>
    </location>
</feature>
<feature type="compositionally biased region" description="Polar residues" evidence="2">
    <location>
        <begin position="326"/>
        <end position="338"/>
    </location>
</feature>
<accession>A0ABQ8UT49</accession>
<feature type="compositionally biased region" description="Basic and acidic residues" evidence="2">
    <location>
        <begin position="439"/>
        <end position="449"/>
    </location>
</feature>
<comment type="caution">
    <text evidence="3">The sequence shown here is derived from an EMBL/GenBank/DDBJ whole genome shotgun (WGS) entry which is preliminary data.</text>
</comment>
<feature type="compositionally biased region" description="Low complexity" evidence="2">
    <location>
        <begin position="461"/>
        <end position="472"/>
    </location>
</feature>
<evidence type="ECO:0000256" key="1">
    <source>
        <dbReference type="SAM" id="Coils"/>
    </source>
</evidence>
<feature type="compositionally biased region" description="Pro residues" evidence="2">
    <location>
        <begin position="203"/>
        <end position="220"/>
    </location>
</feature>
<protein>
    <submittedName>
        <fullName evidence="3">Uncharacterized protein</fullName>
    </submittedName>
</protein>
<feature type="region of interest" description="Disordered" evidence="2">
    <location>
        <begin position="300"/>
        <end position="478"/>
    </location>
</feature>
<evidence type="ECO:0000256" key="2">
    <source>
        <dbReference type="SAM" id="MobiDB-lite"/>
    </source>
</evidence>
<dbReference type="EMBL" id="JAPMOS010000003">
    <property type="protein sequence ID" value="KAJ4462299.1"/>
    <property type="molecule type" value="Genomic_DNA"/>
</dbReference>
<feature type="region of interest" description="Disordered" evidence="2">
    <location>
        <begin position="190"/>
        <end position="260"/>
    </location>
</feature>
<feature type="compositionally biased region" description="Pro residues" evidence="2">
    <location>
        <begin position="515"/>
        <end position="536"/>
    </location>
</feature>
<reference evidence="3" key="1">
    <citation type="journal article" date="2022" name="bioRxiv">
        <title>Genomics of Preaxostyla Flagellates Illuminates Evolutionary Transitions and the Path Towards Mitochondrial Loss.</title>
        <authorList>
            <person name="Novak L.V.F."/>
            <person name="Treitli S.C."/>
            <person name="Pyrih J."/>
            <person name="Halakuc P."/>
            <person name="Pipaliya S.V."/>
            <person name="Vacek V."/>
            <person name="Brzon O."/>
            <person name="Soukal P."/>
            <person name="Eme L."/>
            <person name="Dacks J.B."/>
            <person name="Karnkowska A."/>
            <person name="Elias M."/>
            <person name="Hampl V."/>
        </authorList>
    </citation>
    <scope>NUCLEOTIDE SEQUENCE</scope>
    <source>
        <strain evidence="3">RCP-MX</strain>
    </source>
</reference>
<keyword evidence="4" id="KW-1185">Reference proteome</keyword>
<feature type="compositionally biased region" description="Pro residues" evidence="2">
    <location>
        <begin position="357"/>
        <end position="372"/>
    </location>
</feature>
<feature type="compositionally biased region" description="Low complexity" evidence="2">
    <location>
        <begin position="373"/>
        <end position="382"/>
    </location>
</feature>
<organism evidence="3 4">
    <name type="scientific">Paratrimastix pyriformis</name>
    <dbReference type="NCBI Taxonomy" id="342808"/>
    <lineage>
        <taxon>Eukaryota</taxon>
        <taxon>Metamonada</taxon>
        <taxon>Preaxostyla</taxon>
        <taxon>Paratrimastigidae</taxon>
        <taxon>Paratrimastix</taxon>
    </lineage>
</organism>
<feature type="region of interest" description="Disordered" evidence="2">
    <location>
        <begin position="814"/>
        <end position="866"/>
    </location>
</feature>
<feature type="compositionally biased region" description="Pro residues" evidence="2">
    <location>
        <begin position="814"/>
        <end position="824"/>
    </location>
</feature>
<feature type="compositionally biased region" description="Low complexity" evidence="2">
    <location>
        <begin position="344"/>
        <end position="356"/>
    </location>
</feature>
<evidence type="ECO:0000313" key="4">
    <source>
        <dbReference type="Proteomes" id="UP001141327"/>
    </source>
</evidence>
<feature type="region of interest" description="Disordered" evidence="2">
    <location>
        <begin position="672"/>
        <end position="712"/>
    </location>
</feature>
<dbReference type="Proteomes" id="UP001141327">
    <property type="component" value="Unassembled WGS sequence"/>
</dbReference>
<evidence type="ECO:0000313" key="3">
    <source>
        <dbReference type="EMBL" id="KAJ4462299.1"/>
    </source>
</evidence>
<feature type="compositionally biased region" description="Low complexity" evidence="2">
    <location>
        <begin position="537"/>
        <end position="581"/>
    </location>
</feature>
<keyword evidence="1" id="KW-0175">Coiled coil</keyword>
<name>A0ABQ8UT49_9EUKA</name>
<feature type="region of interest" description="Disordered" evidence="2">
    <location>
        <begin position="508"/>
        <end position="581"/>
    </location>
</feature>
<feature type="compositionally biased region" description="Basic residues" evidence="2">
    <location>
        <begin position="681"/>
        <end position="699"/>
    </location>
</feature>
<proteinExistence type="predicted"/>
<gene>
    <name evidence="3" type="ORF">PAPYR_906</name>
</gene>
<feature type="coiled-coil region" evidence="1">
    <location>
        <begin position="9"/>
        <end position="44"/>
    </location>
</feature>
<feature type="compositionally biased region" description="Low complexity" evidence="2">
    <location>
        <begin position="310"/>
        <end position="324"/>
    </location>
</feature>